<dbReference type="CDD" id="cd10017">
    <property type="entry name" value="B3_DNA"/>
    <property type="match status" value="2"/>
</dbReference>
<dbReference type="Proteomes" id="UP000585474">
    <property type="component" value="Unassembled WGS sequence"/>
</dbReference>
<feature type="domain" description="TF-B3" evidence="7">
    <location>
        <begin position="221"/>
        <end position="317"/>
    </location>
</feature>
<evidence type="ECO:0000256" key="5">
    <source>
        <dbReference type="ARBA" id="ARBA00023242"/>
    </source>
</evidence>
<dbReference type="PANTHER" id="PTHR31391">
    <property type="entry name" value="B3 DOMAIN-CONTAINING PROTEIN OS11G0197600-RELATED"/>
    <property type="match status" value="1"/>
</dbReference>
<gene>
    <name evidence="8" type="ORF">Acr_05g0005530</name>
</gene>
<dbReference type="InterPro" id="IPR015300">
    <property type="entry name" value="DNA-bd_pseudobarrel_sf"/>
</dbReference>
<sequence length="345" mass="39236">MQAIPKKFGNHLKEKLPENVTIKGPSGAKWNIGLVTSGDTMLFKQGWKVFVEDHSLEEDDVLIFKYNGDSRFDVLIFNGWNSCEREASYFVRKCGHTELDGGSRTKRNILESSVEVSHTEDYAPSKRPKKDDNVTPVKKGRHDRDNGRIRKVARSWLLAERETTNAETSTYAGPEKINSNAKKGSGSAYPVQHVSNRRLVTEVEKEKALKMAHAASTKDSIIVVMRLSHVYRGFYMSIPSEWALSHLPRKSQEVILHMKEKMWRARFNYKVYGGGLTGGWRNFAFENNLEEFDVCLFELAGGTTDAIVMDVSVFRVVDEVTPLTRVTSFSSPRGKQSKRLRRKKN</sequence>
<evidence type="ECO:0000256" key="6">
    <source>
        <dbReference type="SAM" id="MobiDB-lite"/>
    </source>
</evidence>
<evidence type="ECO:0000259" key="7">
    <source>
        <dbReference type="PROSITE" id="PS50863"/>
    </source>
</evidence>
<comment type="subcellular location">
    <subcellularLocation>
        <location evidence="1">Nucleus</location>
    </subcellularLocation>
</comment>
<dbReference type="Gene3D" id="2.40.330.10">
    <property type="entry name" value="DNA-binding pseudobarrel domain"/>
    <property type="match status" value="2"/>
</dbReference>
<dbReference type="InterPro" id="IPR044837">
    <property type="entry name" value="REM16-like"/>
</dbReference>
<comment type="caution">
    <text evidence="8">The sequence shown here is derived from an EMBL/GenBank/DDBJ whole genome shotgun (WGS) entry which is preliminary data.</text>
</comment>
<dbReference type="GO" id="GO:0003677">
    <property type="term" value="F:DNA binding"/>
    <property type="evidence" value="ECO:0007669"/>
    <property type="project" value="UniProtKB-KW"/>
</dbReference>
<feature type="domain" description="TF-B3" evidence="7">
    <location>
        <begin position="1"/>
        <end position="80"/>
    </location>
</feature>
<evidence type="ECO:0000313" key="8">
    <source>
        <dbReference type="EMBL" id="GFY86914.1"/>
    </source>
</evidence>
<dbReference type="SMART" id="SM01019">
    <property type="entry name" value="B3"/>
    <property type="match status" value="2"/>
</dbReference>
<dbReference type="InterPro" id="IPR003340">
    <property type="entry name" value="B3_DNA-bd"/>
</dbReference>
<dbReference type="PROSITE" id="PS50863">
    <property type="entry name" value="B3"/>
    <property type="match status" value="2"/>
</dbReference>
<proteinExistence type="predicted"/>
<evidence type="ECO:0000256" key="2">
    <source>
        <dbReference type="ARBA" id="ARBA00023015"/>
    </source>
</evidence>
<evidence type="ECO:0000256" key="3">
    <source>
        <dbReference type="ARBA" id="ARBA00023125"/>
    </source>
</evidence>
<organism evidence="8 9">
    <name type="scientific">Actinidia rufa</name>
    <dbReference type="NCBI Taxonomy" id="165716"/>
    <lineage>
        <taxon>Eukaryota</taxon>
        <taxon>Viridiplantae</taxon>
        <taxon>Streptophyta</taxon>
        <taxon>Embryophyta</taxon>
        <taxon>Tracheophyta</taxon>
        <taxon>Spermatophyta</taxon>
        <taxon>Magnoliopsida</taxon>
        <taxon>eudicotyledons</taxon>
        <taxon>Gunneridae</taxon>
        <taxon>Pentapetalae</taxon>
        <taxon>asterids</taxon>
        <taxon>Ericales</taxon>
        <taxon>Actinidiaceae</taxon>
        <taxon>Actinidia</taxon>
    </lineage>
</organism>
<dbReference type="SUPFAM" id="SSF101936">
    <property type="entry name" value="DNA-binding pseudobarrel domain"/>
    <property type="match status" value="2"/>
</dbReference>
<dbReference type="GO" id="GO:0005634">
    <property type="term" value="C:nucleus"/>
    <property type="evidence" value="ECO:0007669"/>
    <property type="project" value="UniProtKB-SubCell"/>
</dbReference>
<keyword evidence="9" id="KW-1185">Reference proteome</keyword>
<feature type="compositionally biased region" description="Basic and acidic residues" evidence="6">
    <location>
        <begin position="117"/>
        <end position="133"/>
    </location>
</feature>
<dbReference type="OrthoDB" id="590488at2759"/>
<reference evidence="8 9" key="1">
    <citation type="submission" date="2019-07" db="EMBL/GenBank/DDBJ databases">
        <title>De Novo Assembly of kiwifruit Actinidia rufa.</title>
        <authorList>
            <person name="Sugita-Konishi S."/>
            <person name="Sato K."/>
            <person name="Mori E."/>
            <person name="Abe Y."/>
            <person name="Kisaki G."/>
            <person name="Hamano K."/>
            <person name="Suezawa K."/>
            <person name="Otani M."/>
            <person name="Fukuda T."/>
            <person name="Manabe T."/>
            <person name="Gomi K."/>
            <person name="Tabuchi M."/>
            <person name="Akimitsu K."/>
            <person name="Kataoka I."/>
        </authorList>
    </citation>
    <scope>NUCLEOTIDE SEQUENCE [LARGE SCALE GENOMIC DNA]</scope>
    <source>
        <strain evidence="9">cv. Fuchu</strain>
    </source>
</reference>
<dbReference type="AlphaFoldDB" id="A0A7J0EKC6"/>
<keyword evidence="2" id="KW-0805">Transcription regulation</keyword>
<keyword evidence="4" id="KW-0804">Transcription</keyword>
<feature type="compositionally biased region" description="Polar residues" evidence="6">
    <location>
        <begin position="167"/>
        <end position="182"/>
    </location>
</feature>
<dbReference type="Pfam" id="PF02362">
    <property type="entry name" value="B3"/>
    <property type="match status" value="2"/>
</dbReference>
<evidence type="ECO:0000256" key="4">
    <source>
        <dbReference type="ARBA" id="ARBA00023163"/>
    </source>
</evidence>
<evidence type="ECO:0000313" key="9">
    <source>
        <dbReference type="Proteomes" id="UP000585474"/>
    </source>
</evidence>
<accession>A0A7J0EKC6</accession>
<dbReference type="PANTHER" id="PTHR31391:SF157">
    <property type="entry name" value="B3 DOMAIN-CONTAINING PROTEIN REM16"/>
    <property type="match status" value="1"/>
</dbReference>
<keyword evidence="5" id="KW-0539">Nucleus</keyword>
<name>A0A7J0EKC6_9ERIC</name>
<feature type="region of interest" description="Disordered" evidence="6">
    <location>
        <begin position="167"/>
        <end position="189"/>
    </location>
</feature>
<feature type="region of interest" description="Disordered" evidence="6">
    <location>
        <begin position="112"/>
        <end position="145"/>
    </location>
</feature>
<evidence type="ECO:0000256" key="1">
    <source>
        <dbReference type="ARBA" id="ARBA00004123"/>
    </source>
</evidence>
<keyword evidence="3" id="KW-0238">DNA-binding</keyword>
<protein>
    <recommendedName>
        <fullName evidence="7">TF-B3 domain-containing protein</fullName>
    </recommendedName>
</protein>
<dbReference type="EMBL" id="BJWL01000005">
    <property type="protein sequence ID" value="GFY86914.1"/>
    <property type="molecule type" value="Genomic_DNA"/>
</dbReference>